<reference evidence="5 6" key="1">
    <citation type="journal article" date="2006" name="Science">
        <title>The genome of black cottonwood, Populus trichocarpa (Torr. &amp; Gray).</title>
        <authorList>
            <person name="Tuskan G.A."/>
            <person name="Difazio S."/>
            <person name="Jansson S."/>
            <person name="Bohlmann J."/>
            <person name="Grigoriev I."/>
            <person name="Hellsten U."/>
            <person name="Putnam N."/>
            <person name="Ralph S."/>
            <person name="Rombauts S."/>
            <person name="Salamov A."/>
            <person name="Schein J."/>
            <person name="Sterck L."/>
            <person name="Aerts A."/>
            <person name="Bhalerao R.R."/>
            <person name="Bhalerao R.P."/>
            <person name="Blaudez D."/>
            <person name="Boerjan W."/>
            <person name="Brun A."/>
            <person name="Brunner A."/>
            <person name="Busov V."/>
            <person name="Campbell M."/>
            <person name="Carlson J."/>
            <person name="Chalot M."/>
            <person name="Chapman J."/>
            <person name="Chen G.L."/>
            <person name="Cooper D."/>
            <person name="Coutinho P.M."/>
            <person name="Couturier J."/>
            <person name="Covert S."/>
            <person name="Cronk Q."/>
            <person name="Cunningham R."/>
            <person name="Davis J."/>
            <person name="Degroeve S."/>
            <person name="Dejardin A."/>
            <person name="Depamphilis C."/>
            <person name="Detter J."/>
            <person name="Dirks B."/>
            <person name="Dubchak I."/>
            <person name="Duplessis S."/>
            <person name="Ehlting J."/>
            <person name="Ellis B."/>
            <person name="Gendler K."/>
            <person name="Goodstein D."/>
            <person name="Gribskov M."/>
            <person name="Grimwood J."/>
            <person name="Groover A."/>
            <person name="Gunter L."/>
            <person name="Hamberger B."/>
            <person name="Heinze B."/>
            <person name="Helariutta Y."/>
            <person name="Henrissat B."/>
            <person name="Holligan D."/>
            <person name="Holt R."/>
            <person name="Huang W."/>
            <person name="Islam-Faridi N."/>
            <person name="Jones S."/>
            <person name="Jones-Rhoades M."/>
            <person name="Jorgensen R."/>
            <person name="Joshi C."/>
            <person name="Kangasjarvi J."/>
            <person name="Karlsson J."/>
            <person name="Kelleher C."/>
            <person name="Kirkpatrick R."/>
            <person name="Kirst M."/>
            <person name="Kohler A."/>
            <person name="Kalluri U."/>
            <person name="Larimer F."/>
            <person name="Leebens-Mack J."/>
            <person name="Leple J.C."/>
            <person name="Locascio P."/>
            <person name="Lou Y."/>
            <person name="Lucas S."/>
            <person name="Martin F."/>
            <person name="Montanini B."/>
            <person name="Napoli C."/>
            <person name="Nelson D.R."/>
            <person name="Nelson C."/>
            <person name="Nieminen K."/>
            <person name="Nilsson O."/>
            <person name="Pereda V."/>
            <person name="Peter G."/>
            <person name="Philippe R."/>
            <person name="Pilate G."/>
            <person name="Poliakov A."/>
            <person name="Razumovskaya J."/>
            <person name="Richardson P."/>
            <person name="Rinaldi C."/>
            <person name="Ritland K."/>
            <person name="Rouze P."/>
            <person name="Ryaboy D."/>
            <person name="Schmutz J."/>
            <person name="Schrader J."/>
            <person name="Segerman B."/>
            <person name="Shin H."/>
            <person name="Siddiqui A."/>
            <person name="Sterky F."/>
            <person name="Terry A."/>
            <person name="Tsai C.J."/>
            <person name="Uberbacher E."/>
            <person name="Unneberg P."/>
            <person name="Vahala J."/>
            <person name="Wall K."/>
            <person name="Wessler S."/>
            <person name="Yang G."/>
            <person name="Yin T."/>
            <person name="Douglas C."/>
            <person name="Marra M."/>
            <person name="Sandberg G."/>
            <person name="Van de Peer Y."/>
            <person name="Rokhsar D."/>
        </authorList>
    </citation>
    <scope>NUCLEOTIDE SEQUENCE [LARGE SCALE GENOMIC DNA]</scope>
    <source>
        <strain evidence="6">cv. Nisqually</strain>
    </source>
</reference>
<dbReference type="CDD" id="cd04670">
    <property type="entry name" value="NUDIX_ASFGF2_Nudt6"/>
    <property type="match status" value="1"/>
</dbReference>
<evidence type="ECO:0000259" key="4">
    <source>
        <dbReference type="PROSITE" id="PS51462"/>
    </source>
</evidence>
<dbReference type="Pfam" id="PF00293">
    <property type="entry name" value="NUDIX"/>
    <property type="match status" value="1"/>
</dbReference>
<dbReference type="PROSITE" id="PS51462">
    <property type="entry name" value="NUDIX"/>
    <property type="match status" value="1"/>
</dbReference>
<dbReference type="STRING" id="3694.A0A2K1X8R7"/>
<dbReference type="GO" id="GO:0035529">
    <property type="term" value="F:NADH pyrophosphatase activity"/>
    <property type="evidence" value="ECO:0000318"/>
    <property type="project" value="GO_Central"/>
</dbReference>
<dbReference type="PRINTS" id="PR01356">
    <property type="entry name" value="GFGPROTEIN"/>
</dbReference>
<dbReference type="Gene3D" id="3.90.79.10">
    <property type="entry name" value="Nucleoside Triphosphate Pyrophosphohydrolase"/>
    <property type="match status" value="1"/>
</dbReference>
<protein>
    <recommendedName>
        <fullName evidence="4">Nudix hydrolase domain-containing protein</fullName>
    </recommendedName>
</protein>
<keyword evidence="3" id="KW-0378">Hydrolase</keyword>
<evidence type="ECO:0000256" key="3">
    <source>
        <dbReference type="ARBA" id="ARBA00022801"/>
    </source>
</evidence>
<proteinExistence type="inferred from homology"/>
<feature type="domain" description="Nudix hydrolase" evidence="4">
    <location>
        <begin position="168"/>
        <end position="298"/>
    </location>
</feature>
<dbReference type="InterPro" id="IPR003293">
    <property type="entry name" value="Nudix_hydrolase6-like"/>
</dbReference>
<comment type="similarity">
    <text evidence="1">Belongs to the Nudix hydrolase family.</text>
</comment>
<dbReference type="Proteomes" id="UP000006729">
    <property type="component" value="Chromosome 16"/>
</dbReference>
<dbReference type="GO" id="GO:0047631">
    <property type="term" value="F:ADP-ribose diphosphatase activity"/>
    <property type="evidence" value="ECO:0000318"/>
    <property type="project" value="GO_Central"/>
</dbReference>
<dbReference type="InParanoid" id="A0A2K1X8R7"/>
<keyword evidence="2" id="KW-0479">Metal-binding</keyword>
<name>A0A2K1X8R7_POPTR</name>
<gene>
    <name evidence="5" type="ORF">POPTR_016G006000</name>
</gene>
<dbReference type="PANTHER" id="PTHR13994">
    <property type="entry name" value="NUDIX HYDROLASE RELATED"/>
    <property type="match status" value="1"/>
</dbReference>
<dbReference type="EMBL" id="CM009305">
    <property type="protein sequence ID" value="PNS97176.1"/>
    <property type="molecule type" value="Genomic_DNA"/>
</dbReference>
<evidence type="ECO:0000256" key="1">
    <source>
        <dbReference type="ARBA" id="ARBA00005582"/>
    </source>
</evidence>
<dbReference type="Gene3D" id="3.40.630.30">
    <property type="match status" value="1"/>
</dbReference>
<dbReference type="InterPro" id="IPR015797">
    <property type="entry name" value="NUDIX_hydrolase-like_dom_sf"/>
</dbReference>
<keyword evidence="6" id="KW-1185">Reference proteome</keyword>
<dbReference type="ExpressionAtlas" id="A0A2K1X8R7">
    <property type="expression patterns" value="baseline and differential"/>
</dbReference>
<dbReference type="FunFam" id="3.90.79.10:FF:000015">
    <property type="entry name" value="Nudix hydrolase 8"/>
    <property type="match status" value="1"/>
</dbReference>
<sequence>MIRCFSPHSFLSSAVIFPLGRNTLQSSAVCKVHSVLVFGIWVRARIAVGASSMAGLVCSKSGMEQVLLENEVQQVKLLDSVNDDFGGVIVELSEAMDLKVFASMLKASIALWRSQGKRGVWIKVPIQLVNLVEAAVKEGFWFHHAEPKYLMLAFWIPEGSHTLPANASHRVSIGAFVMNKKREVLVVQEKCGIFRGTGIWKLPTGAVDEGEDICAGAIREVKEETAIDTEFVEVLAFWQSHKSFFGKSDLFFVCMLRPLSFDIQKQESEIEDAQWMPWDDYVAQPFVQKHELSKQLVDICKAKEDETYFGFSPVPIASKLPDQKSFLYLNDRDLEGSEV</sequence>
<dbReference type="Pfam" id="PF18290">
    <property type="entry name" value="Nudix_hydro"/>
    <property type="match status" value="1"/>
</dbReference>
<accession>A0A2K1X8R7</accession>
<evidence type="ECO:0000313" key="5">
    <source>
        <dbReference type="EMBL" id="PNS97176.1"/>
    </source>
</evidence>
<evidence type="ECO:0000256" key="2">
    <source>
        <dbReference type="ARBA" id="ARBA00022723"/>
    </source>
</evidence>
<dbReference type="InterPro" id="IPR040618">
    <property type="entry name" value="Pre-Nudix"/>
</dbReference>
<dbReference type="AlphaFoldDB" id="A0A2K1X8R7"/>
<organism evidence="5 6">
    <name type="scientific">Populus trichocarpa</name>
    <name type="common">Western balsam poplar</name>
    <name type="synonym">Populus balsamifera subsp. trichocarpa</name>
    <dbReference type="NCBI Taxonomy" id="3694"/>
    <lineage>
        <taxon>Eukaryota</taxon>
        <taxon>Viridiplantae</taxon>
        <taxon>Streptophyta</taxon>
        <taxon>Embryophyta</taxon>
        <taxon>Tracheophyta</taxon>
        <taxon>Spermatophyta</taxon>
        <taxon>Magnoliopsida</taxon>
        <taxon>eudicotyledons</taxon>
        <taxon>Gunneridae</taxon>
        <taxon>Pentapetalae</taxon>
        <taxon>rosids</taxon>
        <taxon>fabids</taxon>
        <taxon>Malpighiales</taxon>
        <taxon>Salicaceae</taxon>
        <taxon>Saliceae</taxon>
        <taxon>Populus</taxon>
    </lineage>
</organism>
<dbReference type="SUPFAM" id="SSF55811">
    <property type="entry name" value="Nudix"/>
    <property type="match status" value="1"/>
</dbReference>
<dbReference type="PANTHER" id="PTHR13994:SF29">
    <property type="entry name" value="NUDIX HYDROLASE 2"/>
    <property type="match status" value="1"/>
</dbReference>
<dbReference type="GO" id="GO:0051287">
    <property type="term" value="F:NAD binding"/>
    <property type="evidence" value="ECO:0000318"/>
    <property type="project" value="GO_Central"/>
</dbReference>
<evidence type="ECO:0000313" key="6">
    <source>
        <dbReference type="Proteomes" id="UP000006729"/>
    </source>
</evidence>
<dbReference type="FunCoup" id="A0A2K1X8R7">
    <property type="interactions" value="832"/>
</dbReference>
<dbReference type="FunFam" id="3.40.630.30:FF:000016">
    <property type="entry name" value="nudix hydrolase 2"/>
    <property type="match status" value="1"/>
</dbReference>
<dbReference type="InterPro" id="IPR000086">
    <property type="entry name" value="NUDIX_hydrolase_dom"/>
</dbReference>
<dbReference type="GO" id="GO:0046872">
    <property type="term" value="F:metal ion binding"/>
    <property type="evidence" value="ECO:0007669"/>
    <property type="project" value="UniProtKB-KW"/>
</dbReference>